<name>A0AAD8YLB1_9STRA</name>
<feature type="region of interest" description="Disordered" evidence="1">
    <location>
        <begin position="1"/>
        <end position="55"/>
    </location>
</feature>
<gene>
    <name evidence="2" type="ORF">QTG54_001408</name>
</gene>
<dbReference type="EMBL" id="JATAAI010000002">
    <property type="protein sequence ID" value="KAK1747445.1"/>
    <property type="molecule type" value="Genomic_DNA"/>
</dbReference>
<feature type="compositionally biased region" description="Low complexity" evidence="1">
    <location>
        <begin position="8"/>
        <end position="18"/>
    </location>
</feature>
<dbReference type="Proteomes" id="UP001224775">
    <property type="component" value="Unassembled WGS sequence"/>
</dbReference>
<proteinExistence type="predicted"/>
<feature type="region of interest" description="Disordered" evidence="1">
    <location>
        <begin position="564"/>
        <end position="632"/>
    </location>
</feature>
<feature type="region of interest" description="Disordered" evidence="1">
    <location>
        <begin position="301"/>
        <end position="345"/>
    </location>
</feature>
<sequence length="632" mass="69410">MNNPYPPSSSTSPASSSSTIDTLFLRRTLDEEQSASFRPSAGAGTPWASKSSPQVRPRRLPTLIKVLTGYDDEPYWNVPRYSDRLGRTHTPAIAYIDKPKIEPSQQKRKRRVRSEDTVQIAAAAAATAVWSQSIRSFGSCRMNRVNSEWDAALRWIAGWDSTNLSEDMSLNDWANHLVDNLTTVLEECIEKCSRGEDFGSTHYIEQDDVYSFSVVESASSLGDVLWRSVFGWVFGKSLRLSSFGSLDTVMQIVASTVAVYVIHSLWSSGWPLIADWVKSLRCTETPDDWLIQHEKELELAKSSQARQKKGKKSKKKQKQRASAKKSTLDNDTAKNKSLDFTSGNEGSVSIHDAVTSSAADDDGVPATDWEHEHICEDQSGFIKPTAKSKYYAVSKDSVGSSMNDGVPSVISLSSATSVTSSPSIKPRSPSPSDVPENETLGNSVGFSSSIGRSGMYSQQLPGKNAFAVPTEKQRNEAANQLRDFQNAQIRRLVLQKQQKLAQDSRFTQLPGISSSAILPFGGNVSGQTKKALKPPPGFSAFAPVPQDRYPSNLDENELLLSKLLDDDDDDDDEVEDTNVSLPVSTESSLDPSATPFFASNKGEKPSRLEPRRNKANDQWSGKIKGVYGGSVW</sequence>
<feature type="compositionally biased region" description="Polar residues" evidence="1">
    <location>
        <begin position="577"/>
        <end position="591"/>
    </location>
</feature>
<feature type="region of interest" description="Disordered" evidence="1">
    <location>
        <begin position="527"/>
        <end position="551"/>
    </location>
</feature>
<accession>A0AAD8YLB1</accession>
<feature type="compositionally biased region" description="Acidic residues" evidence="1">
    <location>
        <begin position="565"/>
        <end position="576"/>
    </location>
</feature>
<organism evidence="2 3">
    <name type="scientific">Skeletonema marinoi</name>
    <dbReference type="NCBI Taxonomy" id="267567"/>
    <lineage>
        <taxon>Eukaryota</taxon>
        <taxon>Sar</taxon>
        <taxon>Stramenopiles</taxon>
        <taxon>Ochrophyta</taxon>
        <taxon>Bacillariophyta</taxon>
        <taxon>Coscinodiscophyceae</taxon>
        <taxon>Thalassiosirophycidae</taxon>
        <taxon>Thalassiosirales</taxon>
        <taxon>Skeletonemataceae</taxon>
        <taxon>Skeletonema</taxon>
        <taxon>Skeletonema marinoi-dohrnii complex</taxon>
    </lineage>
</organism>
<reference evidence="2" key="1">
    <citation type="submission" date="2023-06" db="EMBL/GenBank/DDBJ databases">
        <title>Survivors Of The Sea: Transcriptome response of Skeletonema marinoi to long-term dormancy.</title>
        <authorList>
            <person name="Pinder M.I.M."/>
            <person name="Kourtchenko O."/>
            <person name="Robertson E.K."/>
            <person name="Larsson T."/>
            <person name="Maumus F."/>
            <person name="Osuna-Cruz C.M."/>
            <person name="Vancaester E."/>
            <person name="Stenow R."/>
            <person name="Vandepoele K."/>
            <person name="Ploug H."/>
            <person name="Bruchert V."/>
            <person name="Godhe A."/>
            <person name="Topel M."/>
        </authorList>
    </citation>
    <scope>NUCLEOTIDE SEQUENCE</scope>
    <source>
        <strain evidence="2">R05AC</strain>
    </source>
</reference>
<comment type="caution">
    <text evidence="2">The sequence shown here is derived from an EMBL/GenBank/DDBJ whole genome shotgun (WGS) entry which is preliminary data.</text>
</comment>
<keyword evidence="3" id="KW-1185">Reference proteome</keyword>
<feature type="compositionally biased region" description="Basic and acidic residues" evidence="1">
    <location>
        <begin position="601"/>
        <end position="615"/>
    </location>
</feature>
<evidence type="ECO:0000313" key="2">
    <source>
        <dbReference type="EMBL" id="KAK1747445.1"/>
    </source>
</evidence>
<dbReference type="AlphaFoldDB" id="A0AAD8YLB1"/>
<feature type="compositionally biased region" description="Basic residues" evidence="1">
    <location>
        <begin position="306"/>
        <end position="323"/>
    </location>
</feature>
<evidence type="ECO:0000313" key="3">
    <source>
        <dbReference type="Proteomes" id="UP001224775"/>
    </source>
</evidence>
<feature type="compositionally biased region" description="Low complexity" evidence="1">
    <location>
        <begin position="415"/>
        <end position="431"/>
    </location>
</feature>
<protein>
    <submittedName>
        <fullName evidence="2">Uncharacterized protein</fullName>
    </submittedName>
</protein>
<feature type="compositionally biased region" description="Basic and acidic residues" evidence="1">
    <location>
        <begin position="326"/>
        <end position="337"/>
    </location>
</feature>
<evidence type="ECO:0000256" key="1">
    <source>
        <dbReference type="SAM" id="MobiDB-lite"/>
    </source>
</evidence>
<feature type="region of interest" description="Disordered" evidence="1">
    <location>
        <begin position="415"/>
        <end position="446"/>
    </location>
</feature>